<evidence type="ECO:0000259" key="10">
    <source>
        <dbReference type="Pfam" id="PF08264"/>
    </source>
</evidence>
<sequence length="1135" mass="130474">MGQTFKEYKGLNLSEIAENTLEFWEAHDIFQKSISSREGSKEFVFFEGPPSANGLPGIHHVMGRAIKDLFCRYKTLQGYQVQRKAGWDTHGLPIELGVEKELGITKEDIGEKVSVEAYNQACKNAVLRYTDIWEDLTKKMGHWVDMNDPYVTYKPKYMETLWWLLKELYQKGLLYKGYTIQPYSPKAGTGLSSHELNQPGTYQDVTDTTVVAQFKTIKSSLPESLKSIKGDLFILAWTTTPWTLPSNTALTVGKKIDYVVLSTFNQYTFEPINVILAKKLVGYQLGKKYKEVKTEEELTGFKEGDKVIPYRIIAECKGADLLETRYEQLLPYALPCENPENAFRVIAGDFVTTDDGTGIVHTAPTFGADDAMVAKQVKPEVPPLLVLDDHNNPVPLVDLQGRFTSHMGEYAGKYVKNEYYDDDKQPERSVDVEIAIRLKEENRAFKVEKYKHSYPNCWRTDKPILYYPLDSWFIKVTDKRDRMFELNQTINWKPKSTGEGRFGNWLQNANDWNLSRSRFWGTPLPIWRTKDGSEEIIIGSVEELKTEMQKSVDKGFMTKDIFEDFVVGDMSEDNYDRIDLHKNIVDQIILVSSSGQAMKRESDLIDVWFDSGAMPYAQWHYPFENKNKIDQNEFYPADFIAEGVDQTRGWFYTLHAIATMNFDSIAYKNVVSNGLVLDKSGKKMSKRLGNAIDPFETMKKYGPDATRWYMISNANPWDNLKFDLEGIEEVRRKFFGTLYNTYSFFSLYANIDAFTYEEEEIKIQERPEIDRWILSELNSLIKKVENYYDDYEPTKAARAIQDFVGENLSNWYVRLCRRRFWKGDYEHDKISAYQTLYTCLLNVAKIASPIAPFFMDNLYRDLTKNVIKDKFSSVHLGEFPKADETLIDPSLERKMQKAQSISSLVLSLRKKEMIKVRQPLQKIMIPVIDKQDKLDIEAVSDLIMSEVNVKEVELLHDASDILVKNIKPNFKVLGPKYGKDMRFVSQAISGLSDEEIGVIDREGELPIQVNGKEVTLLLEEVDISTQDIEGWLVANQGNLTVALDVSISKELKNEGIARELVNRIQNLRKESGLEVTDKIILYIKKDGIIDEAVEANEAYIKSETLTKQLILKEEVENGNNVVFDQVNTVLFLEKI</sequence>
<comment type="subcellular location">
    <subcellularLocation>
        <location evidence="8">Cytoplasm</location>
    </subcellularLocation>
</comment>
<dbReference type="InterPro" id="IPR002300">
    <property type="entry name" value="aa-tRNA-synth_Ia"/>
</dbReference>
<dbReference type="HAMAP" id="MF_02003">
    <property type="entry name" value="Ile_tRNA_synth_type2"/>
    <property type="match status" value="1"/>
</dbReference>
<keyword evidence="4 8" id="KW-0648">Protein biosynthesis</keyword>
<dbReference type="InterPro" id="IPR014729">
    <property type="entry name" value="Rossmann-like_a/b/a_fold"/>
</dbReference>
<accession>A0ABU9L2E9</accession>
<evidence type="ECO:0000256" key="3">
    <source>
        <dbReference type="ARBA" id="ARBA00022840"/>
    </source>
</evidence>
<keyword evidence="8" id="KW-0862">Zinc</keyword>
<dbReference type="Proteomes" id="UP001474120">
    <property type="component" value="Unassembled WGS sequence"/>
</dbReference>
<comment type="subunit">
    <text evidence="8">Monomer.</text>
</comment>
<gene>
    <name evidence="8 11" type="primary">ileS</name>
    <name evidence="11" type="ORF">AABB81_11905</name>
</gene>
<dbReference type="CDD" id="cd07961">
    <property type="entry name" value="Anticodon_Ia_Ile_ABEc"/>
    <property type="match status" value="1"/>
</dbReference>
<organism evidence="11 12">
    <name type="scientific">Lutimonas vermicola</name>
    <dbReference type="NCBI Taxonomy" id="414288"/>
    <lineage>
        <taxon>Bacteria</taxon>
        <taxon>Pseudomonadati</taxon>
        <taxon>Bacteroidota</taxon>
        <taxon>Flavobacteriia</taxon>
        <taxon>Flavobacteriales</taxon>
        <taxon>Flavobacteriaceae</taxon>
        <taxon>Lutimonas</taxon>
    </lineage>
</organism>
<dbReference type="InterPro" id="IPR009080">
    <property type="entry name" value="tRNAsynth_Ia_anticodon-bd"/>
</dbReference>
<evidence type="ECO:0000259" key="9">
    <source>
        <dbReference type="Pfam" id="PF00133"/>
    </source>
</evidence>
<dbReference type="NCBIfam" id="TIGR00392">
    <property type="entry name" value="ileS"/>
    <property type="match status" value="1"/>
</dbReference>
<dbReference type="EMBL" id="JBCDNA010000002">
    <property type="protein sequence ID" value="MEL4456603.1"/>
    <property type="molecule type" value="Genomic_DNA"/>
</dbReference>
<dbReference type="EC" id="6.1.1.5" evidence="8"/>
<comment type="similarity">
    <text evidence="8">Belongs to the class-I aminoacyl-tRNA synthetase family. IleS type 2 subfamily.</text>
</comment>
<dbReference type="Gene3D" id="1.10.730.10">
    <property type="entry name" value="Isoleucyl-tRNA Synthetase, Domain 1"/>
    <property type="match status" value="1"/>
</dbReference>
<dbReference type="InterPro" id="IPR009008">
    <property type="entry name" value="Val/Leu/Ile-tRNA-synth_edit"/>
</dbReference>
<keyword evidence="3 8" id="KW-0067">ATP-binding</keyword>
<dbReference type="GO" id="GO:0004822">
    <property type="term" value="F:isoleucine-tRNA ligase activity"/>
    <property type="evidence" value="ECO:0007669"/>
    <property type="project" value="UniProtKB-EC"/>
</dbReference>
<feature type="short sequence motif" description="'HIGH' region" evidence="8">
    <location>
        <begin position="50"/>
        <end position="60"/>
    </location>
</feature>
<keyword evidence="8" id="KW-0963">Cytoplasm</keyword>
<dbReference type="PRINTS" id="PR00984">
    <property type="entry name" value="TRNASYNTHILE"/>
</dbReference>
<feature type="domain" description="Methionyl/Valyl/Leucyl/Isoleucyl-tRNA synthetase anticodon-binding" evidence="10">
    <location>
        <begin position="770"/>
        <end position="922"/>
    </location>
</feature>
<comment type="catalytic activity">
    <reaction evidence="7 8">
        <text>tRNA(Ile) + L-isoleucine + ATP = L-isoleucyl-tRNA(Ile) + AMP + diphosphate</text>
        <dbReference type="Rhea" id="RHEA:11060"/>
        <dbReference type="Rhea" id="RHEA-COMP:9666"/>
        <dbReference type="Rhea" id="RHEA-COMP:9695"/>
        <dbReference type="ChEBI" id="CHEBI:30616"/>
        <dbReference type="ChEBI" id="CHEBI:33019"/>
        <dbReference type="ChEBI" id="CHEBI:58045"/>
        <dbReference type="ChEBI" id="CHEBI:78442"/>
        <dbReference type="ChEBI" id="CHEBI:78528"/>
        <dbReference type="ChEBI" id="CHEBI:456215"/>
        <dbReference type="EC" id="6.1.1.5"/>
    </reaction>
</comment>
<keyword evidence="12" id="KW-1185">Reference proteome</keyword>
<keyword evidence="5 8" id="KW-0030">Aminoacyl-tRNA synthetase</keyword>
<dbReference type="CDD" id="cd00818">
    <property type="entry name" value="IleRS_core"/>
    <property type="match status" value="1"/>
</dbReference>
<dbReference type="SUPFAM" id="SSF52374">
    <property type="entry name" value="Nucleotidylyl transferase"/>
    <property type="match status" value="1"/>
</dbReference>
<keyword evidence="2 8" id="KW-0547">Nucleotide-binding</keyword>
<dbReference type="InterPro" id="IPR023586">
    <property type="entry name" value="Ile-tRNA-ligase_type2"/>
</dbReference>
<proteinExistence type="inferred from homology"/>
<dbReference type="Pfam" id="PF00133">
    <property type="entry name" value="tRNA-synt_1"/>
    <property type="match status" value="1"/>
</dbReference>
<dbReference type="InterPro" id="IPR002301">
    <property type="entry name" value="Ile-tRNA-ligase"/>
</dbReference>
<evidence type="ECO:0000256" key="6">
    <source>
        <dbReference type="ARBA" id="ARBA00025217"/>
    </source>
</evidence>
<reference evidence="11 12" key="1">
    <citation type="submission" date="2024-04" db="EMBL/GenBank/DDBJ databases">
        <title>whole genome sequencing of Lutimonas vermicola strain IMCC1616.</title>
        <authorList>
            <person name="Bae S.S."/>
        </authorList>
    </citation>
    <scope>NUCLEOTIDE SEQUENCE [LARGE SCALE GENOMIC DNA]</scope>
    <source>
        <strain evidence="11 12">IMCC1616</strain>
    </source>
</reference>
<name>A0ABU9L2E9_9FLAO</name>
<keyword evidence="1 8" id="KW-0436">Ligase</keyword>
<evidence type="ECO:0000256" key="1">
    <source>
        <dbReference type="ARBA" id="ARBA00022598"/>
    </source>
</evidence>
<dbReference type="Pfam" id="PF08264">
    <property type="entry name" value="Anticodon_1"/>
    <property type="match status" value="1"/>
</dbReference>
<evidence type="ECO:0000256" key="2">
    <source>
        <dbReference type="ARBA" id="ARBA00022741"/>
    </source>
</evidence>
<evidence type="ECO:0000313" key="12">
    <source>
        <dbReference type="Proteomes" id="UP001474120"/>
    </source>
</evidence>
<evidence type="ECO:0000256" key="7">
    <source>
        <dbReference type="ARBA" id="ARBA00048359"/>
    </source>
</evidence>
<dbReference type="SUPFAM" id="SSF50677">
    <property type="entry name" value="ValRS/IleRS/LeuRS editing domain"/>
    <property type="match status" value="1"/>
</dbReference>
<comment type="cofactor">
    <cofactor evidence="8">
        <name>Zn(2+)</name>
        <dbReference type="ChEBI" id="CHEBI:29105"/>
    </cofactor>
</comment>
<comment type="domain">
    <text evidence="8">IleRS has two distinct active sites: one for aminoacylation and one for editing. The misactivated valine is translocated from the active site to the editing site, which sterically excludes the correctly activated isoleucine. The single editing site contains two valyl binding pockets, one specific for each substrate (Val-AMP or Val-tRNA(Ile)).</text>
</comment>
<dbReference type="Gene3D" id="3.40.50.620">
    <property type="entry name" value="HUPs"/>
    <property type="match status" value="2"/>
</dbReference>
<evidence type="ECO:0000313" key="11">
    <source>
        <dbReference type="EMBL" id="MEL4456603.1"/>
    </source>
</evidence>
<evidence type="ECO:0000256" key="4">
    <source>
        <dbReference type="ARBA" id="ARBA00022917"/>
    </source>
</evidence>
<dbReference type="RefSeq" id="WP_342160754.1">
    <property type="nucleotide sequence ID" value="NZ_JBCDNA010000002.1"/>
</dbReference>
<protein>
    <recommendedName>
        <fullName evidence="8">Isoleucine--tRNA ligase</fullName>
        <ecNumber evidence="8">6.1.1.5</ecNumber>
    </recommendedName>
    <alternativeName>
        <fullName evidence="8">Isoleucyl-tRNA synthetase</fullName>
        <shortName evidence="8">IleRS</shortName>
    </alternativeName>
</protein>
<dbReference type="InterPro" id="IPR013155">
    <property type="entry name" value="M/V/L/I-tRNA-synth_anticd-bd"/>
</dbReference>
<dbReference type="PANTHER" id="PTHR42780:SF1">
    <property type="entry name" value="ISOLEUCINE--TRNA LIGASE, CYTOPLASMIC"/>
    <property type="match status" value="1"/>
</dbReference>
<keyword evidence="8" id="KW-0479">Metal-binding</keyword>
<feature type="domain" description="Aminoacyl-tRNA synthetase class Ia" evidence="9">
    <location>
        <begin position="20"/>
        <end position="721"/>
    </location>
</feature>
<comment type="caution">
    <text evidence="11">The sequence shown here is derived from an EMBL/GenBank/DDBJ whole genome shotgun (WGS) entry which is preliminary data.</text>
</comment>
<dbReference type="InterPro" id="IPR033709">
    <property type="entry name" value="Anticodon_Ile_ABEc"/>
</dbReference>
<comment type="function">
    <text evidence="6 8">Catalyzes the attachment of isoleucine to tRNA(Ile). As IleRS can inadvertently accommodate and process structurally similar amino acids such as valine, to avoid such errors it has two additional distinct tRNA(Ile)-dependent editing activities. One activity is designated as 'pretransfer' editing and involves the hydrolysis of activated Val-AMP. The other activity is designated 'posttransfer' editing and involves deacylation of mischarged Val-tRNA(Ile).</text>
</comment>
<feature type="short sequence motif" description="'KMSKS' region" evidence="8">
    <location>
        <begin position="683"/>
        <end position="687"/>
    </location>
</feature>
<feature type="binding site" evidence="8">
    <location>
        <position position="686"/>
    </location>
    <ligand>
        <name>ATP</name>
        <dbReference type="ChEBI" id="CHEBI:30616"/>
    </ligand>
</feature>
<evidence type="ECO:0000256" key="5">
    <source>
        <dbReference type="ARBA" id="ARBA00023146"/>
    </source>
</evidence>
<evidence type="ECO:0000256" key="8">
    <source>
        <dbReference type="HAMAP-Rule" id="MF_02003"/>
    </source>
</evidence>
<dbReference type="SUPFAM" id="SSF47323">
    <property type="entry name" value="Anticodon-binding domain of a subclass of class I aminoacyl-tRNA synthetases"/>
    <property type="match status" value="2"/>
</dbReference>
<dbReference type="Pfam" id="PF19302">
    <property type="entry name" value="DUF5915"/>
    <property type="match status" value="1"/>
</dbReference>
<dbReference type="PANTHER" id="PTHR42780">
    <property type="entry name" value="SOLEUCYL-TRNA SYNTHETASE"/>
    <property type="match status" value="1"/>
</dbReference>